<evidence type="ECO:0000256" key="1">
    <source>
        <dbReference type="SAM" id="SignalP"/>
    </source>
</evidence>
<organism evidence="2 3">
    <name type="scientific">Kroppenstedtia guangzhouensis</name>
    <dbReference type="NCBI Taxonomy" id="1274356"/>
    <lineage>
        <taxon>Bacteria</taxon>
        <taxon>Bacillati</taxon>
        <taxon>Bacillota</taxon>
        <taxon>Bacilli</taxon>
        <taxon>Bacillales</taxon>
        <taxon>Thermoactinomycetaceae</taxon>
        <taxon>Kroppenstedtia</taxon>
    </lineage>
</organism>
<feature type="chain" id="PRO_5047282136" description="Immune inhibitor A peptidase M6" evidence="1">
    <location>
        <begin position="25"/>
        <end position="677"/>
    </location>
</feature>
<dbReference type="EMBL" id="BMEX01000004">
    <property type="protein sequence ID" value="GGA42488.1"/>
    <property type="molecule type" value="Genomic_DNA"/>
</dbReference>
<accession>A0ABQ1GF87</accession>
<evidence type="ECO:0000313" key="2">
    <source>
        <dbReference type="EMBL" id="GGA42488.1"/>
    </source>
</evidence>
<proteinExistence type="predicted"/>
<keyword evidence="1" id="KW-0732">Signal</keyword>
<dbReference type="Gene3D" id="2.60.120.260">
    <property type="entry name" value="Galactose-binding domain-like"/>
    <property type="match status" value="1"/>
</dbReference>
<reference evidence="3" key="1">
    <citation type="journal article" date="2019" name="Int. J. Syst. Evol. Microbiol.">
        <title>The Global Catalogue of Microorganisms (GCM) 10K type strain sequencing project: providing services to taxonomists for standard genome sequencing and annotation.</title>
        <authorList>
            <consortium name="The Broad Institute Genomics Platform"/>
            <consortium name="The Broad Institute Genome Sequencing Center for Infectious Disease"/>
            <person name="Wu L."/>
            <person name="Ma J."/>
        </authorList>
    </citation>
    <scope>NUCLEOTIDE SEQUENCE [LARGE SCALE GENOMIC DNA]</scope>
    <source>
        <strain evidence="3">CGMCC 1.12404</strain>
    </source>
</reference>
<dbReference type="Pfam" id="PF20773">
    <property type="entry name" value="InhA-like_MAM"/>
    <property type="match status" value="1"/>
</dbReference>
<protein>
    <recommendedName>
        <fullName evidence="4">Immune inhibitor A peptidase M6</fullName>
    </recommendedName>
</protein>
<dbReference type="RefSeq" id="WP_188431374.1">
    <property type="nucleotide sequence ID" value="NZ_BMEX01000004.1"/>
</dbReference>
<comment type="caution">
    <text evidence="2">The sequence shown here is derived from an EMBL/GenBank/DDBJ whole genome shotgun (WGS) entry which is preliminary data.</text>
</comment>
<gene>
    <name evidence="2" type="ORF">GCM10007416_14380</name>
</gene>
<sequence>MNWQRGLLMGLASAVLLGTGWMPAANVSAKPSSYVKDPKVEDVGPKLREDSLEKAIDEGRLKVPKQGFRSFSATKENQVGDMVQWPVSNDVTGKYDFEMFTLRAIGKYGEVWVANDLDFPEGDPRNDRVRISDEKVKYLLDEFDHNMYEKEVEFFAPPKERTGTRSEVDWYREKNGRVAILVTNIKDANFYDPNYPSYIAGYFSPTVSEFADRNVMTIDNYDWDNRTGPDAPKPYLYEGTFAHEFQHLLHHDTDSAEENFINEGLSDFAQYIVGYGHSTGHVDFFMDHPKNSLVLWGDRGDLEILGDYGNAYLFQLYLYEQFGEKFTRNLFQNRKQGIAGINDVLSQMGKGKNKGLNFEKVYADYMTALIVDAKYKGSDRFQFRSIDLKPDMDAAAKLDATAPAWGTDFKVIQPDKKIDHLYFKGIDFLGTKWKSVDDSEKGKVLWGNTADQGDHQLLKELDLTGLSQATLTFDHKYEIEEEWDYGMVQVSVDGGKTWTSLANENTRDEINPNGYPAIKENLPGFTGSSQGWTTETFDLSKYTGRKILLNFRYMTDWAFNDAGWYVSNLRLNGEVIDPMTSTAGFMSLEEAVKEYVNYQVQFVGYQQKKNGKEKIRVIQFPDLLNMKDQDRIDLRKMLKDTKNYDRIIMMVTYAAPQCKAGDAPYEYEVVKKRSKKK</sequence>
<evidence type="ECO:0008006" key="4">
    <source>
        <dbReference type="Google" id="ProtNLM"/>
    </source>
</evidence>
<dbReference type="Proteomes" id="UP000617979">
    <property type="component" value="Unassembled WGS sequence"/>
</dbReference>
<keyword evidence="3" id="KW-1185">Reference proteome</keyword>
<name>A0ABQ1GF87_9BACL</name>
<evidence type="ECO:0000313" key="3">
    <source>
        <dbReference type="Proteomes" id="UP000617979"/>
    </source>
</evidence>
<feature type="signal peptide" evidence="1">
    <location>
        <begin position="1"/>
        <end position="24"/>
    </location>
</feature>